<comment type="caution">
    <text evidence="1">The sequence shown here is derived from an EMBL/GenBank/DDBJ whole genome shotgun (WGS) entry which is preliminary data.</text>
</comment>
<organism evidence="1 2">
    <name type="scientific">Smallanthus sonchifolius</name>
    <dbReference type="NCBI Taxonomy" id="185202"/>
    <lineage>
        <taxon>Eukaryota</taxon>
        <taxon>Viridiplantae</taxon>
        <taxon>Streptophyta</taxon>
        <taxon>Embryophyta</taxon>
        <taxon>Tracheophyta</taxon>
        <taxon>Spermatophyta</taxon>
        <taxon>Magnoliopsida</taxon>
        <taxon>eudicotyledons</taxon>
        <taxon>Gunneridae</taxon>
        <taxon>Pentapetalae</taxon>
        <taxon>asterids</taxon>
        <taxon>campanulids</taxon>
        <taxon>Asterales</taxon>
        <taxon>Asteraceae</taxon>
        <taxon>Asteroideae</taxon>
        <taxon>Heliantheae alliance</taxon>
        <taxon>Millerieae</taxon>
        <taxon>Smallanthus</taxon>
    </lineage>
</organism>
<gene>
    <name evidence="1" type="ORF">L1987_29135</name>
</gene>
<evidence type="ECO:0000313" key="1">
    <source>
        <dbReference type="EMBL" id="KAI3801034.1"/>
    </source>
</evidence>
<evidence type="ECO:0000313" key="2">
    <source>
        <dbReference type="Proteomes" id="UP001056120"/>
    </source>
</evidence>
<accession>A0ACB9HZ78</accession>
<name>A0ACB9HZ78_9ASTR</name>
<reference evidence="1 2" key="2">
    <citation type="journal article" date="2022" name="Mol. Ecol. Resour.">
        <title>The genomes of chicory, endive, great burdock and yacon provide insights into Asteraceae paleo-polyploidization history and plant inulin production.</title>
        <authorList>
            <person name="Fan W."/>
            <person name="Wang S."/>
            <person name="Wang H."/>
            <person name="Wang A."/>
            <person name="Jiang F."/>
            <person name="Liu H."/>
            <person name="Zhao H."/>
            <person name="Xu D."/>
            <person name="Zhang Y."/>
        </authorList>
    </citation>
    <scope>NUCLEOTIDE SEQUENCE [LARGE SCALE GENOMIC DNA]</scope>
    <source>
        <strain evidence="2">cv. Yunnan</strain>
        <tissue evidence="1">Leaves</tissue>
    </source>
</reference>
<reference evidence="2" key="1">
    <citation type="journal article" date="2022" name="Mol. Ecol. Resour.">
        <title>The genomes of chicory, endive, great burdock and yacon provide insights into Asteraceae palaeo-polyploidization history and plant inulin production.</title>
        <authorList>
            <person name="Fan W."/>
            <person name="Wang S."/>
            <person name="Wang H."/>
            <person name="Wang A."/>
            <person name="Jiang F."/>
            <person name="Liu H."/>
            <person name="Zhao H."/>
            <person name="Xu D."/>
            <person name="Zhang Y."/>
        </authorList>
    </citation>
    <scope>NUCLEOTIDE SEQUENCE [LARGE SCALE GENOMIC DNA]</scope>
    <source>
        <strain evidence="2">cv. Yunnan</strain>
    </source>
</reference>
<keyword evidence="2" id="KW-1185">Reference proteome</keyword>
<dbReference type="EMBL" id="CM042027">
    <property type="protein sequence ID" value="KAI3801034.1"/>
    <property type="molecule type" value="Genomic_DNA"/>
</dbReference>
<protein>
    <submittedName>
        <fullName evidence="1">Uncharacterized protein</fullName>
    </submittedName>
</protein>
<dbReference type="Proteomes" id="UP001056120">
    <property type="component" value="Linkage Group LG10"/>
</dbReference>
<proteinExistence type="predicted"/>
<sequence length="469" mass="52863">MFIWNLNLKDLPEFLTHLTLNSNTGVMYSALVMCLFLLLCFAMNRETSCKVYLIDFACYKPPNSQKCSKELVMKQARQHGNYTEEVLQFMKNFMERGGIGDSAYLAETFFKPSYKPLMKDARREVEMAIFGSLDKLLGKTGVRTDNIGILIVNCCIYNSVPSLTSMIVNQYKFRENVITYNLVGMGCTAGLLATGLAKQLLQVHNNSYALIVSTESITENCYVGRDRSKIIINCLFRVGGAAILLSNRPSDHNNSKYELLHAIHDNTSSSDRFYNCIRREEDSAGIIGVTINRDLLAAAIATIKPNLIAVGHLILPIREKLSYLINYIIRKLLPSLNIQQYIPNYNNAVDHFLPHVGGKPVLDDLQRTLRLSDDVMEASRMTLYRYGNTSSSSIWYELAYVEAKGRVKEGNKVWQLAFGSGFKCSSVIWRAMKTVDHDEYNPWTDEITGFPVNVNCGPVPVDFAPSKLN</sequence>